<gene>
    <name evidence="1" type="ORF">HNQ70_001381</name>
</gene>
<sequence length="90" mass="9791">MTDDYISRIEAALEAKALTEAATPEEYASAQEWLSIVCPPTTLRALLGRLKAAEAENERLRGALEVVVAYRTGGRIEGLCRAALENTNAR</sequence>
<proteinExistence type="predicted"/>
<dbReference type="EMBL" id="JACHGB010000003">
    <property type="protein sequence ID" value="MBB5271371.1"/>
    <property type="molecule type" value="Genomic_DNA"/>
</dbReference>
<keyword evidence="2" id="KW-1185">Reference proteome</keyword>
<protein>
    <submittedName>
        <fullName evidence="1">Uncharacterized protein</fullName>
    </submittedName>
</protein>
<dbReference type="RefSeq" id="WP_183965687.1">
    <property type="nucleotide sequence ID" value="NZ_BAABEW010000001.1"/>
</dbReference>
<reference evidence="1 2" key="1">
    <citation type="submission" date="2020-08" db="EMBL/GenBank/DDBJ databases">
        <title>Genomic Encyclopedia of Type Strains, Phase IV (KMG-IV): sequencing the most valuable type-strain genomes for metagenomic binning, comparative biology and taxonomic classification.</title>
        <authorList>
            <person name="Goeker M."/>
        </authorList>
    </citation>
    <scope>NUCLEOTIDE SEQUENCE [LARGE SCALE GENOMIC DNA]</scope>
    <source>
        <strain evidence="1 2">DSM 29781</strain>
    </source>
</reference>
<evidence type="ECO:0000313" key="1">
    <source>
        <dbReference type="EMBL" id="MBB5271371.1"/>
    </source>
</evidence>
<organism evidence="1 2">
    <name type="scientific">Quisquiliibacterium transsilvanicum</name>
    <dbReference type="NCBI Taxonomy" id="1549638"/>
    <lineage>
        <taxon>Bacteria</taxon>
        <taxon>Pseudomonadati</taxon>
        <taxon>Pseudomonadota</taxon>
        <taxon>Betaproteobacteria</taxon>
        <taxon>Burkholderiales</taxon>
        <taxon>Burkholderiaceae</taxon>
        <taxon>Quisquiliibacterium</taxon>
    </lineage>
</organism>
<dbReference type="Proteomes" id="UP000532440">
    <property type="component" value="Unassembled WGS sequence"/>
</dbReference>
<evidence type="ECO:0000313" key="2">
    <source>
        <dbReference type="Proteomes" id="UP000532440"/>
    </source>
</evidence>
<dbReference type="AlphaFoldDB" id="A0A7W8HH62"/>
<name>A0A7W8HH62_9BURK</name>
<accession>A0A7W8HH62</accession>
<comment type="caution">
    <text evidence="1">The sequence shown here is derived from an EMBL/GenBank/DDBJ whole genome shotgun (WGS) entry which is preliminary data.</text>
</comment>